<dbReference type="EMBL" id="BMPI01000035">
    <property type="protein sequence ID" value="GGM53350.1"/>
    <property type="molecule type" value="Genomic_DNA"/>
</dbReference>
<reference evidence="2" key="2">
    <citation type="submission" date="2020-09" db="EMBL/GenBank/DDBJ databases">
        <authorList>
            <person name="Sun Q."/>
            <person name="Ohkuma M."/>
        </authorList>
    </citation>
    <scope>NUCLEOTIDE SEQUENCE</scope>
    <source>
        <strain evidence="2">JCM 19831</strain>
    </source>
</reference>
<comment type="caution">
    <text evidence="2">The sequence shown here is derived from an EMBL/GenBank/DDBJ whole genome shotgun (WGS) entry which is preliminary data.</text>
</comment>
<sequence length="164" mass="17761">MAKKMLRGKAPLTMYRGAHGEPGGHLYRNSVIDPRLVDDVDRDRLVREGFVEYVVLDGETWRLAADTDDAEAGDPVTVGDVGLVGPGEHDPGNTNVEADTSGADPELEQKRAAARAKLAELGGTPDGRAPNDVLVEFLVVKGYDRAEVEKADRKELQKLVADQK</sequence>
<dbReference type="AlphaFoldDB" id="A0A917U3X6"/>
<protein>
    <submittedName>
        <fullName evidence="2">Uncharacterized protein</fullName>
    </submittedName>
</protein>
<gene>
    <name evidence="2" type="ORF">GCM10007977_063700</name>
</gene>
<dbReference type="Proteomes" id="UP000642070">
    <property type="component" value="Unassembled WGS sequence"/>
</dbReference>
<evidence type="ECO:0000313" key="3">
    <source>
        <dbReference type="Proteomes" id="UP000642070"/>
    </source>
</evidence>
<name>A0A917U3X6_9ACTN</name>
<reference evidence="2" key="1">
    <citation type="journal article" date="2014" name="Int. J. Syst. Evol. Microbiol.">
        <title>Complete genome sequence of Corynebacterium casei LMG S-19264T (=DSM 44701T), isolated from a smear-ripened cheese.</title>
        <authorList>
            <consortium name="US DOE Joint Genome Institute (JGI-PGF)"/>
            <person name="Walter F."/>
            <person name="Albersmeier A."/>
            <person name="Kalinowski J."/>
            <person name="Ruckert C."/>
        </authorList>
    </citation>
    <scope>NUCLEOTIDE SEQUENCE</scope>
    <source>
        <strain evidence="2">JCM 19831</strain>
    </source>
</reference>
<accession>A0A917U3X6</accession>
<proteinExistence type="predicted"/>
<feature type="region of interest" description="Disordered" evidence="1">
    <location>
        <begin position="81"/>
        <end position="106"/>
    </location>
</feature>
<keyword evidence="3" id="KW-1185">Reference proteome</keyword>
<organism evidence="2 3">
    <name type="scientific">Dactylosporangium sucinum</name>
    <dbReference type="NCBI Taxonomy" id="1424081"/>
    <lineage>
        <taxon>Bacteria</taxon>
        <taxon>Bacillati</taxon>
        <taxon>Actinomycetota</taxon>
        <taxon>Actinomycetes</taxon>
        <taxon>Micromonosporales</taxon>
        <taxon>Micromonosporaceae</taxon>
        <taxon>Dactylosporangium</taxon>
    </lineage>
</organism>
<evidence type="ECO:0000313" key="2">
    <source>
        <dbReference type="EMBL" id="GGM53350.1"/>
    </source>
</evidence>
<evidence type="ECO:0000256" key="1">
    <source>
        <dbReference type="SAM" id="MobiDB-lite"/>
    </source>
</evidence>